<dbReference type="PANTHER" id="PTHR43991:SF21">
    <property type="entry name" value="GAMYB-BINDING PROTEIN"/>
    <property type="match status" value="1"/>
</dbReference>
<dbReference type="PANTHER" id="PTHR43991">
    <property type="entry name" value="WD REPEAT PROTEIN (AFU_ORTHOLOGUE AFUA_8G05640)-RELATED"/>
    <property type="match status" value="1"/>
</dbReference>
<evidence type="ECO:0000313" key="1">
    <source>
        <dbReference type="EMBL" id="RXI02271.1"/>
    </source>
</evidence>
<reference evidence="1 2" key="1">
    <citation type="submission" date="2018-10" db="EMBL/GenBank/DDBJ databases">
        <title>A high-quality apple genome assembly.</title>
        <authorList>
            <person name="Hu J."/>
        </authorList>
    </citation>
    <scope>NUCLEOTIDE SEQUENCE [LARGE SCALE GENOMIC DNA]</scope>
    <source>
        <strain evidence="2">cv. HFTH1</strain>
        <tissue evidence="1">Young leaf</tissue>
    </source>
</reference>
<protein>
    <submittedName>
        <fullName evidence="1">Uncharacterized protein</fullName>
    </submittedName>
</protein>
<evidence type="ECO:0000313" key="2">
    <source>
        <dbReference type="Proteomes" id="UP000290289"/>
    </source>
</evidence>
<organism evidence="1 2">
    <name type="scientific">Malus domestica</name>
    <name type="common">Apple</name>
    <name type="synonym">Pyrus malus</name>
    <dbReference type="NCBI Taxonomy" id="3750"/>
    <lineage>
        <taxon>Eukaryota</taxon>
        <taxon>Viridiplantae</taxon>
        <taxon>Streptophyta</taxon>
        <taxon>Embryophyta</taxon>
        <taxon>Tracheophyta</taxon>
        <taxon>Spermatophyta</taxon>
        <taxon>Magnoliopsida</taxon>
        <taxon>eudicotyledons</taxon>
        <taxon>Gunneridae</taxon>
        <taxon>Pentapetalae</taxon>
        <taxon>rosids</taxon>
        <taxon>fabids</taxon>
        <taxon>Rosales</taxon>
        <taxon>Rosaceae</taxon>
        <taxon>Amygdaloideae</taxon>
        <taxon>Maleae</taxon>
        <taxon>Malus</taxon>
    </lineage>
</organism>
<dbReference type="EMBL" id="RDQH01000330">
    <property type="protein sequence ID" value="RXI02271.1"/>
    <property type="molecule type" value="Genomic_DNA"/>
</dbReference>
<comment type="caution">
    <text evidence="1">The sequence shown here is derived from an EMBL/GenBank/DDBJ whole genome shotgun (WGS) entry which is preliminary data.</text>
</comment>
<accession>A0A498K418</accession>
<sequence>KLSPLSDCINNISSTTTLANASFSQYSSSSTIKLKCQNPKLASITDYLLSTLDPKPSVVSPLITSTHPRPYPVLSSASGNFSTPFRFLRFSPWVRVYFCFVLVLISIWEYRVSDGRFVEVAEPAYFVHIYNTEAYYKVRQEIDFFGEISGVLMSPDDESLCIGIWD</sequence>
<dbReference type="Proteomes" id="UP000290289">
    <property type="component" value="Chromosome 4"/>
</dbReference>
<name>A0A498K418_MALDO</name>
<dbReference type="AlphaFoldDB" id="A0A498K418"/>
<proteinExistence type="predicted"/>
<feature type="non-terminal residue" evidence="1">
    <location>
        <position position="1"/>
    </location>
</feature>
<keyword evidence="2" id="KW-1185">Reference proteome</keyword>
<gene>
    <name evidence="1" type="ORF">DVH24_026801</name>
</gene>